<comment type="pathway">
    <text evidence="2 6">Cofactor biosynthesis; molybdopterin biosynthesis.</text>
</comment>
<evidence type="ECO:0000256" key="2">
    <source>
        <dbReference type="ARBA" id="ARBA00005046"/>
    </source>
</evidence>
<dbReference type="STRING" id="1123756.MGEO_13150"/>
<dbReference type="Proteomes" id="UP000193926">
    <property type="component" value="Unassembled WGS sequence"/>
</dbReference>
<dbReference type="PANTHER" id="PTHR10192:SF5">
    <property type="entry name" value="GEPHYRIN"/>
    <property type="match status" value="1"/>
</dbReference>
<proteinExistence type="inferred from homology"/>
<dbReference type="InterPro" id="IPR038987">
    <property type="entry name" value="MoeA-like"/>
</dbReference>
<dbReference type="EMBL" id="JFKC01000013">
    <property type="protein sequence ID" value="OSQ49767.1"/>
    <property type="molecule type" value="Genomic_DNA"/>
</dbReference>
<dbReference type="SUPFAM" id="SSF53218">
    <property type="entry name" value="Molybdenum cofactor biosynthesis proteins"/>
    <property type="match status" value="1"/>
</dbReference>
<comment type="cofactor">
    <cofactor evidence="6">
        <name>Mg(2+)</name>
        <dbReference type="ChEBI" id="CHEBI:18420"/>
    </cofactor>
</comment>
<dbReference type="Gene3D" id="3.90.105.10">
    <property type="entry name" value="Molybdopterin biosynthesis moea protein, domain 2"/>
    <property type="match status" value="1"/>
</dbReference>
<comment type="similarity">
    <text evidence="3 6">Belongs to the MoeA family.</text>
</comment>
<dbReference type="SUPFAM" id="SSF63867">
    <property type="entry name" value="MoeA C-terminal domain-like"/>
    <property type="match status" value="1"/>
</dbReference>
<dbReference type="PROSITE" id="PS01079">
    <property type="entry name" value="MOCF_BIOSYNTHESIS_2"/>
    <property type="match status" value="1"/>
</dbReference>
<keyword evidence="6" id="KW-0808">Transferase</keyword>
<evidence type="ECO:0000256" key="6">
    <source>
        <dbReference type="RuleBase" id="RU365090"/>
    </source>
</evidence>
<dbReference type="GO" id="GO:0061599">
    <property type="term" value="F:molybdopterin molybdotransferase activity"/>
    <property type="evidence" value="ECO:0007669"/>
    <property type="project" value="UniProtKB-UniRule"/>
</dbReference>
<dbReference type="InterPro" id="IPR001453">
    <property type="entry name" value="MoaB/Mog_dom"/>
</dbReference>
<dbReference type="InterPro" id="IPR036688">
    <property type="entry name" value="MoeA_C_domain_IV_sf"/>
</dbReference>
<evidence type="ECO:0000256" key="5">
    <source>
        <dbReference type="ARBA" id="ARBA00047317"/>
    </source>
</evidence>
<evidence type="ECO:0000313" key="9">
    <source>
        <dbReference type="Proteomes" id="UP000193926"/>
    </source>
</evidence>
<gene>
    <name evidence="8" type="ORF">MGEO_13150</name>
</gene>
<dbReference type="Pfam" id="PF03453">
    <property type="entry name" value="MoeA_N"/>
    <property type="match status" value="1"/>
</dbReference>
<dbReference type="NCBIfam" id="TIGR00177">
    <property type="entry name" value="molyb_syn"/>
    <property type="match status" value="1"/>
</dbReference>
<dbReference type="Gene3D" id="2.170.190.11">
    <property type="entry name" value="Molybdopterin biosynthesis moea protein, domain 3"/>
    <property type="match status" value="1"/>
</dbReference>
<dbReference type="EC" id="2.10.1.1" evidence="6"/>
<comment type="function">
    <text evidence="1 6">Catalyzes the insertion of molybdate into adenylated molybdopterin with the concomitant release of AMP.</text>
</comment>
<dbReference type="Gene3D" id="2.40.340.10">
    <property type="entry name" value="MoeA, C-terminal, domain IV"/>
    <property type="match status" value="1"/>
</dbReference>
<feature type="domain" description="MoaB/Mog" evidence="7">
    <location>
        <begin position="204"/>
        <end position="343"/>
    </location>
</feature>
<protein>
    <recommendedName>
        <fullName evidence="6">Molybdopterin molybdenumtransferase</fullName>
        <ecNumber evidence="6">2.10.1.1</ecNumber>
    </recommendedName>
</protein>
<keyword evidence="6" id="KW-0500">Molybdenum</keyword>
<evidence type="ECO:0000256" key="3">
    <source>
        <dbReference type="ARBA" id="ARBA00010763"/>
    </source>
</evidence>
<evidence type="ECO:0000256" key="4">
    <source>
        <dbReference type="ARBA" id="ARBA00023150"/>
    </source>
</evidence>
<comment type="caution">
    <text evidence="8">The sequence shown here is derived from an EMBL/GenBank/DDBJ whole genome shotgun (WGS) entry which is preliminary data.</text>
</comment>
<dbReference type="InterPro" id="IPR005111">
    <property type="entry name" value="MoeA_C_domain_IV"/>
</dbReference>
<dbReference type="InterPro" id="IPR005110">
    <property type="entry name" value="MoeA_linker/N"/>
</dbReference>
<evidence type="ECO:0000313" key="8">
    <source>
        <dbReference type="EMBL" id="OSQ49767.1"/>
    </source>
</evidence>
<dbReference type="Pfam" id="PF00994">
    <property type="entry name" value="MoCF_biosynth"/>
    <property type="match status" value="1"/>
</dbReference>
<dbReference type="AlphaFoldDB" id="A0A1X4NJA4"/>
<keyword evidence="6" id="KW-0479">Metal-binding</keyword>
<keyword evidence="9" id="KW-1185">Reference proteome</keyword>
<dbReference type="Pfam" id="PF03454">
    <property type="entry name" value="MoeA_C"/>
    <property type="match status" value="1"/>
</dbReference>
<dbReference type="InterPro" id="IPR036135">
    <property type="entry name" value="MoeA_linker/N_sf"/>
</dbReference>
<keyword evidence="4 6" id="KW-0501">Molybdenum cofactor biosynthesis</keyword>
<dbReference type="UniPathway" id="UPA00344"/>
<dbReference type="NCBIfam" id="NF045515">
    <property type="entry name" value="Glp_gephyrin"/>
    <property type="match status" value="1"/>
</dbReference>
<dbReference type="InterPro" id="IPR036425">
    <property type="entry name" value="MoaB/Mog-like_dom_sf"/>
</dbReference>
<accession>A0A1X4NJA4</accession>
<dbReference type="GO" id="GO:0005829">
    <property type="term" value="C:cytosol"/>
    <property type="evidence" value="ECO:0007669"/>
    <property type="project" value="TreeGrafter"/>
</dbReference>
<dbReference type="CDD" id="cd00887">
    <property type="entry name" value="MoeA"/>
    <property type="match status" value="1"/>
</dbReference>
<reference evidence="8 9" key="1">
    <citation type="submission" date="2014-03" db="EMBL/GenBank/DDBJ databases">
        <title>The draft genome sequence of Marivita geojedonensis KCTC 23882.</title>
        <authorList>
            <person name="Lai Q."/>
            <person name="Shao Z."/>
        </authorList>
    </citation>
    <scope>NUCLEOTIDE SEQUENCE [LARGE SCALE GENOMIC DNA]</scope>
    <source>
        <strain evidence="8 9">DPG-138</strain>
    </source>
</reference>
<dbReference type="PANTHER" id="PTHR10192">
    <property type="entry name" value="MOLYBDOPTERIN BIOSYNTHESIS PROTEIN"/>
    <property type="match status" value="1"/>
</dbReference>
<dbReference type="SMART" id="SM00852">
    <property type="entry name" value="MoCF_biosynth"/>
    <property type="match status" value="1"/>
</dbReference>
<organism evidence="8 9">
    <name type="scientific">Marivita geojedonensis</name>
    <dbReference type="NCBI Taxonomy" id="1123756"/>
    <lineage>
        <taxon>Bacteria</taxon>
        <taxon>Pseudomonadati</taxon>
        <taxon>Pseudomonadota</taxon>
        <taxon>Alphaproteobacteria</taxon>
        <taxon>Rhodobacterales</taxon>
        <taxon>Roseobacteraceae</taxon>
        <taxon>Marivita</taxon>
    </lineage>
</organism>
<comment type="catalytic activity">
    <reaction evidence="5">
        <text>adenylyl-molybdopterin + molybdate = Mo-molybdopterin + AMP + H(+)</text>
        <dbReference type="Rhea" id="RHEA:35047"/>
        <dbReference type="ChEBI" id="CHEBI:15378"/>
        <dbReference type="ChEBI" id="CHEBI:36264"/>
        <dbReference type="ChEBI" id="CHEBI:62727"/>
        <dbReference type="ChEBI" id="CHEBI:71302"/>
        <dbReference type="ChEBI" id="CHEBI:456215"/>
        <dbReference type="EC" id="2.10.1.1"/>
    </reaction>
</comment>
<evidence type="ECO:0000259" key="7">
    <source>
        <dbReference type="SMART" id="SM00852"/>
    </source>
</evidence>
<dbReference type="InterPro" id="IPR008284">
    <property type="entry name" value="MoCF_biosynth_CS"/>
</dbReference>
<dbReference type="Gene3D" id="3.40.980.10">
    <property type="entry name" value="MoaB/Mog-like domain"/>
    <property type="match status" value="1"/>
</dbReference>
<evidence type="ECO:0000256" key="1">
    <source>
        <dbReference type="ARBA" id="ARBA00002901"/>
    </source>
</evidence>
<dbReference type="GO" id="GO:0046872">
    <property type="term" value="F:metal ion binding"/>
    <property type="evidence" value="ECO:0007669"/>
    <property type="project" value="UniProtKB-UniRule"/>
</dbReference>
<dbReference type="GO" id="GO:0006777">
    <property type="term" value="P:Mo-molybdopterin cofactor biosynthetic process"/>
    <property type="evidence" value="ECO:0007669"/>
    <property type="project" value="UniProtKB-UniRule"/>
</dbReference>
<name>A0A1X4NJA4_9RHOB</name>
<dbReference type="SUPFAM" id="SSF63882">
    <property type="entry name" value="MoeA N-terminal region -like"/>
    <property type="match status" value="1"/>
</dbReference>
<keyword evidence="6" id="KW-0460">Magnesium</keyword>
<sequence length="432" mass="45780">MNGALMTYLPRQIPAGCGCDDLTTSSSWISIDEAFRRISDHVLPSAPTETLPIQDVRGRVLAKPVCAQCDMPRFDHAAMDGYAVDSRAFAGDGPWLFPVAGRIAAGDAPNARYASSDACRIFTGAPLPVQYDCVIMQERAERLGNSIRFDERPEPGENVRRRGEAYQSGTEILPAGSLLTPRAIAACAAAGHGSVRVQSRVRVALIATGSEVATPGAQALESGQIWDVNTPMLQSLLSRPDVVLHDIMRVSDSLESIRDAVQSAAAYTDLVVTTGGVSVGDEDHLHNAVLSAGGEMIFAGVAIKPGKPITLGRIGKAIWLGLPGNPGSAFVTWSIFGEVVLNALSGRQETIPKRQHVLLGQDLSRKAGRCEIRAASIVGIDGYGRDVIEFKSGGNSGQVSHFAEADGLAFLPSELDHVPAGALVEFLPFCTN</sequence>